<keyword evidence="8" id="KW-1185">Reference proteome</keyword>
<keyword evidence="1 3" id="KW-0853">WD repeat</keyword>
<reference evidence="7 8" key="1">
    <citation type="submission" date="2019-05" db="EMBL/GenBank/DDBJ databases">
        <title>Draft genome sequence of Nonomuraea zeae DSM 100528.</title>
        <authorList>
            <person name="Saricaoglu S."/>
            <person name="Isik K."/>
        </authorList>
    </citation>
    <scope>NUCLEOTIDE SEQUENCE [LARGE SCALE GENOMIC DNA]</scope>
    <source>
        <strain evidence="7 8">DSM 100528</strain>
    </source>
</reference>
<sequence>MREGMQDGPPAPTGDGGSRIAPGAALRRLRVARGLSLNELSRLTHYSKGYLSKVETGEKALSVGVARRCDGVLETGGELSKLAESITGASEGCPYRGLQPYESEDSRWFFGRDRTVSVLVGRLAERMPGRGPLIVVAPSGAGKTSLLQAGLLPALRRGMLPAPGSRSWPAVVFTPGEHPVTELLARISAYTELDLAEMAAALAEDSAAFAGQVADALNGGTRGGHLAHRRRLVLIIDQLEEIFTLCGAEAERRAFLSALAALAVTGTAGHPAALVVLGVRADFYGHCLSRPGLLDTVREGQLPLGPMTVAELREVITGPARESGLHVEPALVELLLRDMGVPAGMDGGEAGRVHEPGALPLLSHALLATWQHREGDTLTVAGYRLTGGIAGAVAATAEHVYTGLDPRGQDLARRLLLHMVCLEGSGTETRRPVDTRHLPPEYFPPQAMSKVIDAFTSARLITVDAGSVQLAHEVLLRAWPRLREWIHADRTGLRMRHQLLETALVWEREGRDPSLLYRGARLHTALDWAAADPTALTTVEQAFLDACRALHVAERATARRHARLRRQAVAGFAVLLALALVAAVVAVRAAHTAERRLELAQREKNRNLSHSLAVQSEGLLDRDSTVAQLLAVTAYRIAPTATARRAMLSALAHPARGELFGHSNWVMRTAFSPDGRLLASASQDGTVRLWDVASRRQVGEPLTGHQGAVYAAEFSPDGRLLASASQDGTV</sequence>
<dbReference type="GO" id="GO:0003677">
    <property type="term" value="F:DNA binding"/>
    <property type="evidence" value="ECO:0007669"/>
    <property type="project" value="InterPro"/>
</dbReference>
<comment type="caution">
    <text evidence="7">The sequence shown here is derived from an EMBL/GenBank/DDBJ whole genome shotgun (WGS) entry which is preliminary data.</text>
</comment>
<proteinExistence type="predicted"/>
<dbReference type="InterPro" id="IPR010982">
    <property type="entry name" value="Lambda_DNA-bd_dom_sf"/>
</dbReference>
<dbReference type="Gene3D" id="2.130.10.10">
    <property type="entry name" value="YVTN repeat-like/Quinoprotein amine dehydrogenase"/>
    <property type="match status" value="1"/>
</dbReference>
<dbReference type="Gene3D" id="1.10.260.40">
    <property type="entry name" value="lambda repressor-like DNA-binding domains"/>
    <property type="match status" value="1"/>
</dbReference>
<dbReference type="PROSITE" id="PS50294">
    <property type="entry name" value="WD_REPEATS_REGION"/>
    <property type="match status" value="2"/>
</dbReference>
<dbReference type="Pfam" id="PF13560">
    <property type="entry name" value="HTH_31"/>
    <property type="match status" value="1"/>
</dbReference>
<evidence type="ECO:0000256" key="1">
    <source>
        <dbReference type="ARBA" id="ARBA00022574"/>
    </source>
</evidence>
<dbReference type="PANTHER" id="PTHR19848">
    <property type="entry name" value="WD40 REPEAT PROTEIN"/>
    <property type="match status" value="1"/>
</dbReference>
<name>A0A5S4GK80_9ACTN</name>
<dbReference type="Proteomes" id="UP000306628">
    <property type="component" value="Unassembled WGS sequence"/>
</dbReference>
<keyword evidence="5" id="KW-0472">Membrane</keyword>
<feature type="repeat" description="WD" evidence="3">
    <location>
        <begin position="659"/>
        <end position="700"/>
    </location>
</feature>
<feature type="non-terminal residue" evidence="7">
    <location>
        <position position="730"/>
    </location>
</feature>
<gene>
    <name evidence="7" type="ORF">ETD85_21325</name>
</gene>
<feature type="region of interest" description="Disordered" evidence="4">
    <location>
        <begin position="1"/>
        <end position="21"/>
    </location>
</feature>
<accession>A0A5S4GK80</accession>
<dbReference type="InterPro" id="IPR019775">
    <property type="entry name" value="WD40_repeat_CS"/>
</dbReference>
<dbReference type="InterPro" id="IPR027417">
    <property type="entry name" value="P-loop_NTPase"/>
</dbReference>
<dbReference type="PROSITE" id="PS50943">
    <property type="entry name" value="HTH_CROC1"/>
    <property type="match status" value="1"/>
</dbReference>
<dbReference type="PROSITE" id="PS00678">
    <property type="entry name" value="WD_REPEATS_1"/>
    <property type="match status" value="1"/>
</dbReference>
<dbReference type="SUPFAM" id="SSF47413">
    <property type="entry name" value="lambda repressor-like DNA-binding domains"/>
    <property type="match status" value="1"/>
</dbReference>
<feature type="domain" description="HTH cro/C1-type" evidence="6">
    <location>
        <begin position="26"/>
        <end position="79"/>
    </location>
</feature>
<dbReference type="Pfam" id="PF20703">
    <property type="entry name" value="nSTAND1"/>
    <property type="match status" value="1"/>
</dbReference>
<dbReference type="PROSITE" id="PS50082">
    <property type="entry name" value="WD_REPEATS_2"/>
    <property type="match status" value="2"/>
</dbReference>
<feature type="repeat" description="WD" evidence="3">
    <location>
        <begin position="702"/>
        <end position="730"/>
    </location>
</feature>
<dbReference type="SUPFAM" id="SSF50978">
    <property type="entry name" value="WD40 repeat-like"/>
    <property type="match status" value="1"/>
</dbReference>
<keyword evidence="2" id="KW-0677">Repeat</keyword>
<evidence type="ECO:0000313" key="7">
    <source>
        <dbReference type="EMBL" id="TMR33011.1"/>
    </source>
</evidence>
<dbReference type="CDD" id="cd00093">
    <property type="entry name" value="HTH_XRE"/>
    <property type="match status" value="1"/>
</dbReference>
<evidence type="ECO:0000256" key="3">
    <source>
        <dbReference type="PROSITE-ProRule" id="PRU00221"/>
    </source>
</evidence>
<keyword evidence="5" id="KW-0812">Transmembrane</keyword>
<dbReference type="InterPro" id="IPR015943">
    <property type="entry name" value="WD40/YVTN_repeat-like_dom_sf"/>
</dbReference>
<dbReference type="OrthoDB" id="414967at2"/>
<dbReference type="InterPro" id="IPR001387">
    <property type="entry name" value="Cro/C1-type_HTH"/>
</dbReference>
<dbReference type="InterPro" id="IPR036322">
    <property type="entry name" value="WD40_repeat_dom_sf"/>
</dbReference>
<dbReference type="SMART" id="SM00530">
    <property type="entry name" value="HTH_XRE"/>
    <property type="match status" value="1"/>
</dbReference>
<organism evidence="7 8">
    <name type="scientific">Nonomuraea zeae</name>
    <dbReference type="NCBI Taxonomy" id="1642303"/>
    <lineage>
        <taxon>Bacteria</taxon>
        <taxon>Bacillati</taxon>
        <taxon>Actinomycetota</taxon>
        <taxon>Actinomycetes</taxon>
        <taxon>Streptosporangiales</taxon>
        <taxon>Streptosporangiaceae</taxon>
        <taxon>Nonomuraea</taxon>
    </lineage>
</organism>
<dbReference type="PANTHER" id="PTHR19848:SF8">
    <property type="entry name" value="F-BOX AND WD REPEAT DOMAIN CONTAINING 7"/>
    <property type="match status" value="1"/>
</dbReference>
<evidence type="ECO:0000256" key="4">
    <source>
        <dbReference type="SAM" id="MobiDB-lite"/>
    </source>
</evidence>
<evidence type="ECO:0000313" key="8">
    <source>
        <dbReference type="Proteomes" id="UP000306628"/>
    </source>
</evidence>
<keyword evidence="5" id="KW-1133">Transmembrane helix</keyword>
<dbReference type="SUPFAM" id="SSF52540">
    <property type="entry name" value="P-loop containing nucleoside triphosphate hydrolases"/>
    <property type="match status" value="1"/>
</dbReference>
<dbReference type="Pfam" id="PF00400">
    <property type="entry name" value="WD40"/>
    <property type="match status" value="2"/>
</dbReference>
<evidence type="ECO:0000256" key="2">
    <source>
        <dbReference type="ARBA" id="ARBA00022737"/>
    </source>
</evidence>
<dbReference type="SMART" id="SM00320">
    <property type="entry name" value="WD40"/>
    <property type="match status" value="2"/>
</dbReference>
<evidence type="ECO:0000259" key="6">
    <source>
        <dbReference type="PROSITE" id="PS50943"/>
    </source>
</evidence>
<feature type="transmembrane region" description="Helical" evidence="5">
    <location>
        <begin position="568"/>
        <end position="587"/>
    </location>
</feature>
<evidence type="ECO:0000256" key="5">
    <source>
        <dbReference type="SAM" id="Phobius"/>
    </source>
</evidence>
<dbReference type="RefSeq" id="WP_138691509.1">
    <property type="nucleotide sequence ID" value="NZ_VCKX01000062.1"/>
</dbReference>
<dbReference type="InterPro" id="IPR049052">
    <property type="entry name" value="nSTAND1"/>
</dbReference>
<dbReference type="EMBL" id="VCKX01000062">
    <property type="protein sequence ID" value="TMR33011.1"/>
    <property type="molecule type" value="Genomic_DNA"/>
</dbReference>
<dbReference type="InterPro" id="IPR001680">
    <property type="entry name" value="WD40_rpt"/>
</dbReference>
<dbReference type="AlphaFoldDB" id="A0A5S4GK80"/>
<protein>
    <submittedName>
        <fullName evidence="7">Helix-turn-helix domain-containing protein</fullName>
    </submittedName>
</protein>